<protein>
    <submittedName>
        <fullName evidence="1">Uncharacterized protein</fullName>
    </submittedName>
</protein>
<gene>
    <name evidence="1" type="ORF">RS030_101590</name>
</gene>
<proteinExistence type="predicted"/>
<evidence type="ECO:0000313" key="2">
    <source>
        <dbReference type="Proteomes" id="UP001311799"/>
    </source>
</evidence>
<name>A0AAV9Y5D8_9CRYT</name>
<reference evidence="1 2" key="1">
    <citation type="submission" date="2023-10" db="EMBL/GenBank/DDBJ databases">
        <title>Comparative genomics analysis reveals potential genetic determinants of host preference in Cryptosporidium xiaoi.</title>
        <authorList>
            <person name="Xiao L."/>
            <person name="Li J."/>
        </authorList>
    </citation>
    <scope>NUCLEOTIDE SEQUENCE [LARGE SCALE GENOMIC DNA]</scope>
    <source>
        <strain evidence="1 2">52996</strain>
    </source>
</reference>
<sequence>MKTKLIRDCCDIGILKAAYNLEIGQTIFVRWTVATESSDNTNDNCDSINYYFDGNDTEEQNNIEQARKRIKLDEIEYETVWWPCKIRFPDKEERDSKGRRIYILEYDEKKGFESDKCRVVFENNKRVSHLDYNDLSSLFCREGELEDYLKEDKQGKESECEEKSQNVELEQEIEEDDEDKTISIQEIIDNGLFGLSGSDESDSGSGGDSNGIMNLFNSLPHEKKINLAQGYREFADKFISFLKDKMENDKDKNTITIDDIKDFIKSLGLDSENMGNN</sequence>
<dbReference type="Proteomes" id="UP001311799">
    <property type="component" value="Unassembled WGS sequence"/>
</dbReference>
<dbReference type="AlphaFoldDB" id="A0AAV9Y5D8"/>
<comment type="caution">
    <text evidence="1">The sequence shown here is derived from an EMBL/GenBank/DDBJ whole genome shotgun (WGS) entry which is preliminary data.</text>
</comment>
<evidence type="ECO:0000313" key="1">
    <source>
        <dbReference type="EMBL" id="KAK6591170.1"/>
    </source>
</evidence>
<dbReference type="EMBL" id="JAWDEY010000001">
    <property type="protein sequence ID" value="KAK6591170.1"/>
    <property type="molecule type" value="Genomic_DNA"/>
</dbReference>
<organism evidence="1 2">
    <name type="scientific">Cryptosporidium xiaoi</name>
    <dbReference type="NCBI Taxonomy" id="659607"/>
    <lineage>
        <taxon>Eukaryota</taxon>
        <taxon>Sar</taxon>
        <taxon>Alveolata</taxon>
        <taxon>Apicomplexa</taxon>
        <taxon>Conoidasida</taxon>
        <taxon>Coccidia</taxon>
        <taxon>Eucoccidiorida</taxon>
        <taxon>Eimeriorina</taxon>
        <taxon>Cryptosporidiidae</taxon>
        <taxon>Cryptosporidium</taxon>
    </lineage>
</organism>
<accession>A0AAV9Y5D8</accession>
<keyword evidence="2" id="KW-1185">Reference proteome</keyword>